<dbReference type="InterPro" id="IPR050697">
    <property type="entry name" value="Adenylyl/Guanylyl_Cyclase_3/4"/>
</dbReference>
<reference evidence="4 5" key="1">
    <citation type="submission" date="2017-07" db="EMBL/GenBank/DDBJ databases">
        <title>Genome sequencing and assembly of Paenibacillus rigui.</title>
        <authorList>
            <person name="Mayilraj S."/>
        </authorList>
    </citation>
    <scope>NUCLEOTIDE SEQUENCE [LARGE SCALE GENOMIC DNA]</scope>
    <source>
        <strain evidence="4 5">JCM 16352</strain>
    </source>
</reference>
<dbReference type="Proteomes" id="UP000215509">
    <property type="component" value="Unassembled WGS sequence"/>
</dbReference>
<dbReference type="GO" id="GO:0006171">
    <property type="term" value="P:cAMP biosynthetic process"/>
    <property type="evidence" value="ECO:0007669"/>
    <property type="project" value="TreeGrafter"/>
</dbReference>
<keyword evidence="2" id="KW-1133">Transmembrane helix</keyword>
<comment type="caution">
    <text evidence="4">The sequence shown here is derived from an EMBL/GenBank/DDBJ whole genome shotgun (WGS) entry which is preliminary data.</text>
</comment>
<keyword evidence="2" id="KW-0472">Membrane</keyword>
<evidence type="ECO:0000256" key="2">
    <source>
        <dbReference type="SAM" id="Phobius"/>
    </source>
</evidence>
<dbReference type="SUPFAM" id="SSF55073">
    <property type="entry name" value="Nucleotide cyclase"/>
    <property type="match status" value="1"/>
</dbReference>
<protein>
    <submittedName>
        <fullName evidence="4">Guanylate cyclase</fullName>
    </submittedName>
</protein>
<dbReference type="InterPro" id="IPR029787">
    <property type="entry name" value="Nucleotide_cyclase"/>
</dbReference>
<keyword evidence="5" id="KW-1185">Reference proteome</keyword>
<dbReference type="EMBL" id="NMQW01000046">
    <property type="protein sequence ID" value="OXM83495.1"/>
    <property type="molecule type" value="Genomic_DNA"/>
</dbReference>
<keyword evidence="2" id="KW-0812">Transmembrane</keyword>
<feature type="transmembrane region" description="Helical" evidence="2">
    <location>
        <begin position="121"/>
        <end position="141"/>
    </location>
</feature>
<accession>A0A229UJL7</accession>
<dbReference type="SMART" id="SM00044">
    <property type="entry name" value="CYCc"/>
    <property type="match status" value="1"/>
</dbReference>
<evidence type="ECO:0000259" key="3">
    <source>
        <dbReference type="PROSITE" id="PS50125"/>
    </source>
</evidence>
<dbReference type="CDD" id="cd07302">
    <property type="entry name" value="CHD"/>
    <property type="match status" value="1"/>
</dbReference>
<dbReference type="PANTHER" id="PTHR43081">
    <property type="entry name" value="ADENYLATE CYCLASE, TERMINAL-DIFFERENTIATION SPECIFIC-RELATED"/>
    <property type="match status" value="1"/>
</dbReference>
<dbReference type="Pfam" id="PF00211">
    <property type="entry name" value="Guanylate_cyc"/>
    <property type="match status" value="1"/>
</dbReference>
<gene>
    <name evidence="4" type="ORF">CF651_25585</name>
</gene>
<dbReference type="InterPro" id="IPR001054">
    <property type="entry name" value="A/G_cyclase"/>
</dbReference>
<feature type="domain" description="Guanylate cyclase" evidence="3">
    <location>
        <begin position="453"/>
        <end position="572"/>
    </location>
</feature>
<dbReference type="Gene3D" id="3.30.70.1230">
    <property type="entry name" value="Nucleotide cyclase"/>
    <property type="match status" value="1"/>
</dbReference>
<dbReference type="PANTHER" id="PTHR43081:SF19">
    <property type="entry name" value="PH-SENSITIVE ADENYLATE CYCLASE RV1264"/>
    <property type="match status" value="1"/>
</dbReference>
<dbReference type="AlphaFoldDB" id="A0A229UJL7"/>
<proteinExistence type="inferred from homology"/>
<dbReference type="GO" id="GO:0035556">
    <property type="term" value="P:intracellular signal transduction"/>
    <property type="evidence" value="ECO:0007669"/>
    <property type="project" value="InterPro"/>
</dbReference>
<dbReference type="Pfam" id="PF19363">
    <property type="entry name" value="DUF5939"/>
    <property type="match status" value="1"/>
</dbReference>
<organism evidence="4 5">
    <name type="scientific">Paenibacillus rigui</name>
    <dbReference type="NCBI Taxonomy" id="554312"/>
    <lineage>
        <taxon>Bacteria</taxon>
        <taxon>Bacillati</taxon>
        <taxon>Bacillota</taxon>
        <taxon>Bacilli</taxon>
        <taxon>Bacillales</taxon>
        <taxon>Paenibacillaceae</taxon>
        <taxon>Paenibacillus</taxon>
    </lineage>
</organism>
<dbReference type="InterPro" id="IPR023393">
    <property type="entry name" value="START-like_dom_sf"/>
</dbReference>
<evidence type="ECO:0000313" key="5">
    <source>
        <dbReference type="Proteomes" id="UP000215509"/>
    </source>
</evidence>
<name>A0A229UJL7_9BACL</name>
<dbReference type="Gene3D" id="3.30.530.20">
    <property type="match status" value="1"/>
</dbReference>
<dbReference type="SUPFAM" id="SSF55961">
    <property type="entry name" value="Bet v1-like"/>
    <property type="match status" value="1"/>
</dbReference>
<evidence type="ECO:0000256" key="1">
    <source>
        <dbReference type="ARBA" id="ARBA00005381"/>
    </source>
</evidence>
<dbReference type="PROSITE" id="PS50125">
    <property type="entry name" value="GUANYLATE_CYCLASE_2"/>
    <property type="match status" value="1"/>
</dbReference>
<dbReference type="OrthoDB" id="9801841at2"/>
<sequence>MGLKEQKHVLEEEFPLSRQKVWELLSQTDHLNRVIGLYPIRSNRLETRKGGSGFIRELAAKVAGVIPMRWKEHPFEWVKEERYAVIREYSGGPLQRFYGGIELEDADTVLPDGTRATRVRLFAYFTPANALGLLAIPLIGLSSMRKTMRYLYSFVQLKQQMKEHLLPQPAQAYSVQQEELNPLLAKLRESLPGEEKLVQLLAEHLSVSGDDDVIDMRPYVLAASWRAEREAVLRLFLYATKLGITNLSWHLICPNCRVTKGGADTMSGLTSQYHCDFCGIDYEAKFDRYVELCFSVHPSIRRAIKHVFCVGGPMLTPHIYAQQEIADQAETTLVYPEVEDKLRIRVLRHNHMLPLYDDHERVSQRSAADLKDTYHVIYDGAEWSPALSTRPQSGSQLRLENRSGGSIIVALEKDDWDEHTVTAAKVTTMHEFRSLFSSEVLAPGQQVGIENVTLLFSDLLGSTAYYEHVGDALAYGQVRKHFDFLLYWVHLNKGTLVKTIGDAVMAVFEHPEHAVKAALDIQTHVDEFNQGNPSSTPMVIKIGLYHGPAIVVNSNGMLDYFGRTVNLASRTQGLSLGGDIMVSQACADRPGVQAMLSGYRAEMERFERHLKGIDEVVALARIKVPQPLTTGLAEVASASESSEA</sequence>
<dbReference type="InterPro" id="IPR045983">
    <property type="entry name" value="GUC-dom-containing_N"/>
</dbReference>
<evidence type="ECO:0000313" key="4">
    <source>
        <dbReference type="EMBL" id="OXM83495.1"/>
    </source>
</evidence>
<comment type="similarity">
    <text evidence="1">Belongs to the adenylyl cyclase class-3 family.</text>
</comment>
<dbReference type="GO" id="GO:0004016">
    <property type="term" value="F:adenylate cyclase activity"/>
    <property type="evidence" value="ECO:0007669"/>
    <property type="project" value="UniProtKB-ARBA"/>
</dbReference>
<dbReference type="RefSeq" id="WP_094017712.1">
    <property type="nucleotide sequence ID" value="NZ_NMQW01000046.1"/>
</dbReference>